<evidence type="ECO:0008006" key="8">
    <source>
        <dbReference type="Google" id="ProtNLM"/>
    </source>
</evidence>
<dbReference type="PANTHER" id="PTHR47435:SF4">
    <property type="entry name" value="KELCH REPEAT PROTEIN (AFU_ORTHOLOGUE AFUA_5G12780)"/>
    <property type="match status" value="1"/>
</dbReference>
<evidence type="ECO:0000256" key="3">
    <source>
        <dbReference type="SAM" id="MobiDB-lite"/>
    </source>
</evidence>
<evidence type="ECO:0000256" key="2">
    <source>
        <dbReference type="ARBA" id="ARBA00023004"/>
    </source>
</evidence>
<keyword evidence="2" id="KW-0408">Iron</keyword>
<organism evidence="6 7">
    <name type="scientific">Lithohypha guttulata</name>
    <dbReference type="NCBI Taxonomy" id="1690604"/>
    <lineage>
        <taxon>Eukaryota</taxon>
        <taxon>Fungi</taxon>
        <taxon>Dikarya</taxon>
        <taxon>Ascomycota</taxon>
        <taxon>Pezizomycotina</taxon>
        <taxon>Eurotiomycetes</taxon>
        <taxon>Chaetothyriomycetidae</taxon>
        <taxon>Chaetothyriales</taxon>
        <taxon>Trichomeriaceae</taxon>
        <taxon>Lithohypha</taxon>
    </lineage>
</organism>
<dbReference type="PANTHER" id="PTHR47435">
    <property type="entry name" value="KELCH REPEAT PROTEIN (AFU_ORTHOLOGUE AFUA_5G12780)"/>
    <property type="match status" value="1"/>
</dbReference>
<dbReference type="Proteomes" id="UP001345013">
    <property type="component" value="Unassembled WGS sequence"/>
</dbReference>
<keyword evidence="1" id="KW-0677">Repeat</keyword>
<protein>
    <recommendedName>
        <fullName evidence="8">Kelch repeat protein</fullName>
    </recommendedName>
</protein>
<gene>
    <name evidence="6" type="ORF">LTR24_002075</name>
</gene>
<keyword evidence="4" id="KW-0472">Membrane</keyword>
<reference evidence="6 7" key="1">
    <citation type="submission" date="2023-08" db="EMBL/GenBank/DDBJ databases">
        <title>Black Yeasts Isolated from many extreme environments.</title>
        <authorList>
            <person name="Coleine C."/>
            <person name="Stajich J.E."/>
            <person name="Selbmann L."/>
        </authorList>
    </citation>
    <scope>NUCLEOTIDE SEQUENCE [LARGE SCALE GENOMIC DNA]</scope>
    <source>
        <strain evidence="6 7">CCFEE 5885</strain>
    </source>
</reference>
<name>A0ABR0KJA1_9EURO</name>
<feature type="compositionally biased region" description="Basic and acidic residues" evidence="3">
    <location>
        <begin position="426"/>
        <end position="447"/>
    </location>
</feature>
<accession>A0ABR0KJA1</accession>
<evidence type="ECO:0000313" key="6">
    <source>
        <dbReference type="EMBL" id="KAK5097819.1"/>
    </source>
</evidence>
<dbReference type="EMBL" id="JAVRRG010000016">
    <property type="protein sequence ID" value="KAK5097819.1"/>
    <property type="molecule type" value="Genomic_DNA"/>
</dbReference>
<feature type="region of interest" description="Disordered" evidence="3">
    <location>
        <begin position="421"/>
        <end position="487"/>
    </location>
</feature>
<keyword evidence="4" id="KW-1133">Transmembrane helix</keyword>
<feature type="transmembrane region" description="Helical" evidence="4">
    <location>
        <begin position="394"/>
        <end position="418"/>
    </location>
</feature>
<evidence type="ECO:0000256" key="5">
    <source>
        <dbReference type="SAM" id="SignalP"/>
    </source>
</evidence>
<dbReference type="InterPro" id="IPR015915">
    <property type="entry name" value="Kelch-typ_b-propeller"/>
</dbReference>
<keyword evidence="4" id="KW-0812">Transmembrane</keyword>
<dbReference type="SUPFAM" id="SSF117281">
    <property type="entry name" value="Kelch motif"/>
    <property type="match status" value="1"/>
</dbReference>
<keyword evidence="5" id="KW-0732">Signal</keyword>
<feature type="signal peptide" evidence="5">
    <location>
        <begin position="1"/>
        <end position="18"/>
    </location>
</feature>
<feature type="chain" id="PRO_5045200360" description="Kelch repeat protein" evidence="5">
    <location>
        <begin position="19"/>
        <end position="487"/>
    </location>
</feature>
<proteinExistence type="predicted"/>
<comment type="caution">
    <text evidence="6">The sequence shown here is derived from an EMBL/GenBank/DDBJ whole genome shotgun (WGS) entry which is preliminary data.</text>
</comment>
<feature type="region of interest" description="Disordered" evidence="3">
    <location>
        <begin position="366"/>
        <end position="389"/>
    </location>
</feature>
<evidence type="ECO:0000256" key="1">
    <source>
        <dbReference type="ARBA" id="ARBA00022737"/>
    </source>
</evidence>
<sequence length="487" mass="52026">MALSYLLLSCSFLSRALSANTIIFGEDRNITEWFWQTSVVAGSQLYGGWPYTEDSTYSQSLWSLDMNDATSGDWSSSTSTGMNGLENDSRAPGGSAYTYADSTFYALGGSTPNYQSAVQGFLTYDDTAGIWTNDSSKPATSTGYWSLAAAAAAPGFGSAGYLVFVGGTATETRPGATTSTQLMDLSIITLYDLAAGVWYQQPATGDIPPPRSAFCSVSASTTDTFEIFVYGGSINQATDAGNPDDTGFLNVYALSLPAFRWFKSTDATVSRRANHHCTVIGERQMVSIGGDNPSGQKLGWLPDPWANGIGIFDMTAFNWSSSYDANAAQYESPDVVKQYYSSSFTTPSWSNPTLAEVFGAQTSLSTEATSSASTPSSPSTSNYSPSPSSSSTPILPIAVGVAVGFVLIVGTAVAAICLRRRRRSKQKVEKDDQNWLQGESHRTEWKGSRVSTTSLQPPSEIGTYHPRAELPAESPARSRSKLQELAA</sequence>
<evidence type="ECO:0000256" key="4">
    <source>
        <dbReference type="SAM" id="Phobius"/>
    </source>
</evidence>
<keyword evidence="7" id="KW-1185">Reference proteome</keyword>
<evidence type="ECO:0000313" key="7">
    <source>
        <dbReference type="Proteomes" id="UP001345013"/>
    </source>
</evidence>